<evidence type="ECO:0000259" key="4">
    <source>
        <dbReference type="Pfam" id="PF03328"/>
    </source>
</evidence>
<dbReference type="GO" id="GO:0046872">
    <property type="term" value="F:metal ion binding"/>
    <property type="evidence" value="ECO:0007669"/>
    <property type="project" value="UniProtKB-KW"/>
</dbReference>
<dbReference type="InterPro" id="IPR005000">
    <property type="entry name" value="Aldolase/citrate-lyase_domain"/>
</dbReference>
<dbReference type="InterPro" id="IPR015813">
    <property type="entry name" value="Pyrv/PenolPyrv_kinase-like_dom"/>
</dbReference>
<name>A0ABD5Z1T2_9EURY</name>
<evidence type="ECO:0000256" key="1">
    <source>
        <dbReference type="ARBA" id="ARBA00005568"/>
    </source>
</evidence>
<feature type="domain" description="HpcH/HpaI aldolase/citrate lyase" evidence="4">
    <location>
        <begin position="31"/>
        <end position="248"/>
    </location>
</feature>
<dbReference type="RefSeq" id="WP_279528921.1">
    <property type="nucleotide sequence ID" value="NZ_CP122312.1"/>
</dbReference>
<dbReference type="Proteomes" id="UP001596447">
    <property type="component" value="Unassembled WGS sequence"/>
</dbReference>
<dbReference type="InterPro" id="IPR050251">
    <property type="entry name" value="HpcH-HpaI_aldolase"/>
</dbReference>
<dbReference type="GO" id="GO:0016829">
    <property type="term" value="F:lyase activity"/>
    <property type="evidence" value="ECO:0007669"/>
    <property type="project" value="UniProtKB-KW"/>
</dbReference>
<dbReference type="Pfam" id="PF03328">
    <property type="entry name" value="HpcH_HpaI"/>
    <property type="match status" value="1"/>
</dbReference>
<dbReference type="PANTHER" id="PTHR30502:SF0">
    <property type="entry name" value="PHOSPHOENOLPYRUVATE CARBOXYLASE FAMILY PROTEIN"/>
    <property type="match status" value="1"/>
</dbReference>
<keyword evidence="6" id="KW-1185">Reference proteome</keyword>
<comment type="caution">
    <text evidence="5">The sequence shown here is derived from an EMBL/GenBank/DDBJ whole genome shotgun (WGS) entry which is preliminary data.</text>
</comment>
<dbReference type="EMBL" id="JBHTAR010000011">
    <property type="protein sequence ID" value="MFC7198970.1"/>
    <property type="molecule type" value="Genomic_DNA"/>
</dbReference>
<gene>
    <name evidence="5" type="ORF">ACFQJ9_05995</name>
</gene>
<dbReference type="PANTHER" id="PTHR30502">
    <property type="entry name" value="2-KETO-3-DEOXY-L-RHAMNONATE ALDOLASE"/>
    <property type="match status" value="1"/>
</dbReference>
<reference evidence="5 6" key="1">
    <citation type="journal article" date="2019" name="Int. J. Syst. Evol. Microbiol.">
        <title>The Global Catalogue of Microorganisms (GCM) 10K type strain sequencing project: providing services to taxonomists for standard genome sequencing and annotation.</title>
        <authorList>
            <consortium name="The Broad Institute Genomics Platform"/>
            <consortium name="The Broad Institute Genome Sequencing Center for Infectious Disease"/>
            <person name="Wu L."/>
            <person name="Ma J."/>
        </authorList>
    </citation>
    <scope>NUCLEOTIDE SEQUENCE [LARGE SCALE GENOMIC DNA]</scope>
    <source>
        <strain evidence="5 6">XZGYJ-43</strain>
    </source>
</reference>
<dbReference type="Gene3D" id="3.20.20.60">
    <property type="entry name" value="Phosphoenolpyruvate-binding domains"/>
    <property type="match status" value="1"/>
</dbReference>
<evidence type="ECO:0000313" key="6">
    <source>
        <dbReference type="Proteomes" id="UP001596447"/>
    </source>
</evidence>
<dbReference type="SUPFAM" id="SSF51621">
    <property type="entry name" value="Phosphoenolpyruvate/pyruvate domain"/>
    <property type="match status" value="1"/>
</dbReference>
<evidence type="ECO:0000256" key="3">
    <source>
        <dbReference type="ARBA" id="ARBA00023239"/>
    </source>
</evidence>
<proteinExistence type="inferred from homology"/>
<comment type="similarity">
    <text evidence="1">Belongs to the HpcH/HpaI aldolase family.</text>
</comment>
<accession>A0ABD5Z1T2</accession>
<dbReference type="AlphaFoldDB" id="A0ABD5Z1T2"/>
<evidence type="ECO:0000256" key="2">
    <source>
        <dbReference type="ARBA" id="ARBA00022723"/>
    </source>
</evidence>
<organism evidence="5 6">
    <name type="scientific">Halospeciosus flavus</name>
    <dbReference type="NCBI Taxonomy" id="3032283"/>
    <lineage>
        <taxon>Archaea</taxon>
        <taxon>Methanobacteriati</taxon>
        <taxon>Methanobacteriota</taxon>
        <taxon>Stenosarchaea group</taxon>
        <taxon>Halobacteria</taxon>
        <taxon>Halobacteriales</taxon>
        <taxon>Halobacteriaceae</taxon>
        <taxon>Halospeciosus</taxon>
    </lineage>
</organism>
<protein>
    <submittedName>
        <fullName evidence="5">HpcH/HpaI aldolase/citrate lyase family protein</fullName>
    </submittedName>
</protein>
<keyword evidence="3 5" id="KW-0456">Lyase</keyword>
<dbReference type="InterPro" id="IPR040442">
    <property type="entry name" value="Pyrv_kinase-like_dom_sf"/>
</dbReference>
<evidence type="ECO:0000313" key="5">
    <source>
        <dbReference type="EMBL" id="MFC7198970.1"/>
    </source>
</evidence>
<keyword evidence="2" id="KW-0479">Metal-binding</keyword>
<sequence>MTDPISENDLRTTFESGGVALSVLESAYSTNLVEFYGELGADAVWLDLEHGGPSPWDGERLNDFLRAAERGGTELLVRTPEADPAMVRKCLDAGVRNVFVPRVETADEVRDVCEAARFDYDDEPGERGLANPRASRWGLQGDYPATEDRETLVGVTVETREAVENLDAILDVPDLGFVFAGPLDLSAAYGHPGERDHPEVQAAVETIEEKTLEADVPLGGLGFGVDDLNAKVQRGYQLLNCGSTTGALKSAVSGWLETVERDSE</sequence>